<keyword evidence="4" id="KW-1185">Reference proteome</keyword>
<sequence length="353" mass="37525">MTAPAGPTAGPAAAAVADPASASPLSTHSRAARIAMGILLVVVGVLLAAVVCTPTALSSQDLIDWAAAPTGLGLPRRWSVLVVVALDAAAGVCVLLTVYCAWRGEPAGVFGVLVWCFAFGSAFANYRHSTVPDAAPDAVWFFPLMSVAGPALLEAVLGRFRRWYQRDTGRRSRRLPAFGWRRWIPGLGAPRDTYGAYRTALLLGIDTVDNATAAYHQLCPDGSLHVAAALRARHAAQTVAELIDATRSGQVTALPVDIMRRIPVDPAAYQRWLRVWADLEDNPADLGEIAKRHGFSRRQIQFVRRAGEAGLLNSTTPPAVRLAELAAASNHHRPTTGSSALAPDSPPRRTGSQ</sequence>
<dbReference type="Proteomes" id="UP000612585">
    <property type="component" value="Unassembled WGS sequence"/>
</dbReference>
<protein>
    <recommendedName>
        <fullName evidence="5">DUF2637 domain-containing protein</fullName>
    </recommendedName>
</protein>
<comment type="caution">
    <text evidence="3">The sequence shown here is derived from an EMBL/GenBank/DDBJ whole genome shotgun (WGS) entry which is preliminary data.</text>
</comment>
<gene>
    <name evidence="3" type="ORF">Vau01_106390</name>
</gene>
<evidence type="ECO:0000313" key="3">
    <source>
        <dbReference type="EMBL" id="GIJ63123.1"/>
    </source>
</evidence>
<dbReference type="AlphaFoldDB" id="A0A8J3ZHX4"/>
<feature type="transmembrane region" description="Helical" evidence="2">
    <location>
        <begin position="34"/>
        <end position="57"/>
    </location>
</feature>
<dbReference type="InterPro" id="IPR021235">
    <property type="entry name" value="DUF2637"/>
</dbReference>
<dbReference type="RefSeq" id="WP_204009177.1">
    <property type="nucleotide sequence ID" value="NZ_BOPG01000088.1"/>
</dbReference>
<feature type="region of interest" description="Disordered" evidence="1">
    <location>
        <begin position="328"/>
        <end position="353"/>
    </location>
</feature>
<name>A0A8J3ZHX4_9ACTN</name>
<keyword evidence="2" id="KW-1133">Transmembrane helix</keyword>
<dbReference type="Pfam" id="PF10935">
    <property type="entry name" value="DUF2637"/>
    <property type="match status" value="1"/>
</dbReference>
<evidence type="ECO:0000313" key="4">
    <source>
        <dbReference type="Proteomes" id="UP000612585"/>
    </source>
</evidence>
<organism evidence="3 4">
    <name type="scientific">Virgisporangium aurantiacum</name>
    <dbReference type="NCBI Taxonomy" id="175570"/>
    <lineage>
        <taxon>Bacteria</taxon>
        <taxon>Bacillati</taxon>
        <taxon>Actinomycetota</taxon>
        <taxon>Actinomycetes</taxon>
        <taxon>Micromonosporales</taxon>
        <taxon>Micromonosporaceae</taxon>
        <taxon>Virgisporangium</taxon>
    </lineage>
</organism>
<evidence type="ECO:0008006" key="5">
    <source>
        <dbReference type="Google" id="ProtNLM"/>
    </source>
</evidence>
<feature type="transmembrane region" description="Helical" evidence="2">
    <location>
        <begin position="138"/>
        <end position="157"/>
    </location>
</feature>
<keyword evidence="2" id="KW-0812">Transmembrane</keyword>
<keyword evidence="2" id="KW-0472">Membrane</keyword>
<evidence type="ECO:0000256" key="1">
    <source>
        <dbReference type="SAM" id="MobiDB-lite"/>
    </source>
</evidence>
<reference evidence="3" key="1">
    <citation type="submission" date="2021-01" db="EMBL/GenBank/DDBJ databases">
        <title>Whole genome shotgun sequence of Virgisporangium aurantiacum NBRC 16421.</title>
        <authorList>
            <person name="Komaki H."/>
            <person name="Tamura T."/>
        </authorList>
    </citation>
    <scope>NUCLEOTIDE SEQUENCE</scope>
    <source>
        <strain evidence="3">NBRC 16421</strain>
    </source>
</reference>
<evidence type="ECO:0000256" key="2">
    <source>
        <dbReference type="SAM" id="Phobius"/>
    </source>
</evidence>
<feature type="transmembrane region" description="Helical" evidence="2">
    <location>
        <begin position="77"/>
        <end position="100"/>
    </location>
</feature>
<dbReference type="EMBL" id="BOPG01000088">
    <property type="protein sequence ID" value="GIJ63123.1"/>
    <property type="molecule type" value="Genomic_DNA"/>
</dbReference>
<feature type="transmembrane region" description="Helical" evidence="2">
    <location>
        <begin position="107"/>
        <end position="126"/>
    </location>
</feature>
<accession>A0A8J3ZHX4</accession>
<proteinExistence type="predicted"/>